<dbReference type="GO" id="GO:0003723">
    <property type="term" value="F:RNA binding"/>
    <property type="evidence" value="ECO:0007669"/>
    <property type="project" value="InterPro"/>
</dbReference>
<protein>
    <recommendedName>
        <fullName evidence="6">Nucleolar protein 9</fullName>
    </recommendedName>
</protein>
<organism evidence="3 5">
    <name type="scientific">Neospora caninum (strain Liverpool)</name>
    <dbReference type="NCBI Taxonomy" id="572307"/>
    <lineage>
        <taxon>Eukaryota</taxon>
        <taxon>Sar</taxon>
        <taxon>Alveolata</taxon>
        <taxon>Apicomplexa</taxon>
        <taxon>Conoidasida</taxon>
        <taxon>Coccidia</taxon>
        <taxon>Eucoccidiorida</taxon>
        <taxon>Eimeriorina</taxon>
        <taxon>Sarcocystidae</taxon>
        <taxon>Neospora</taxon>
    </lineage>
</organism>
<reference evidence="4" key="4">
    <citation type="journal article" date="2015" name="PLoS ONE">
        <title>Comprehensive Evaluation of Toxoplasma gondii VEG and Neospora caninum LIV Genomes with Tachyzoite Stage Transcriptome and Proteome Defines Novel Transcript Features.</title>
        <authorList>
            <person name="Ramaprasad A."/>
            <person name="Mourier T."/>
            <person name="Naeem R."/>
            <person name="Malas T.B."/>
            <person name="Moussa E."/>
            <person name="Panigrahi A."/>
            <person name="Vermont S.J."/>
            <person name="Otto T.D."/>
            <person name="Wastling J."/>
            <person name="Pain A."/>
        </authorList>
    </citation>
    <scope>NUCLEOTIDE SEQUENCE</scope>
    <source>
        <strain evidence="4">Liverpool</strain>
    </source>
</reference>
<reference evidence="3" key="2">
    <citation type="submission" date="2011-03" db="EMBL/GenBank/DDBJ databases">
        <title>Comparative genomics and transcriptomics of Neospora caninum and Toxoplasma gondii.</title>
        <authorList>
            <person name="Reid A.J."/>
            <person name="Sohal A."/>
            <person name="Harris D."/>
            <person name="Quail M."/>
            <person name="Sanders M."/>
            <person name="Berriman M."/>
            <person name="Wastling J.M."/>
            <person name="Pain A."/>
        </authorList>
    </citation>
    <scope>NUCLEOTIDE SEQUENCE</scope>
    <source>
        <strain evidence="3">Liverpool</strain>
    </source>
</reference>
<feature type="region of interest" description="Disordered" evidence="2">
    <location>
        <begin position="664"/>
        <end position="684"/>
    </location>
</feature>
<dbReference type="GO" id="GO:0000472">
    <property type="term" value="P:endonucleolytic cleavage to generate mature 5'-end of SSU-rRNA from (SSU-rRNA, 5.8S rRNA, LSU-rRNA)"/>
    <property type="evidence" value="ECO:0007669"/>
    <property type="project" value="TreeGrafter"/>
</dbReference>
<dbReference type="eggNOG" id="KOG2188">
    <property type="taxonomic scope" value="Eukaryota"/>
</dbReference>
<evidence type="ECO:0000313" key="5">
    <source>
        <dbReference type="Proteomes" id="UP000007494"/>
    </source>
</evidence>
<keyword evidence="1" id="KW-0677">Repeat</keyword>
<gene>
    <name evidence="4" type="ORF">BN1204_039520</name>
    <name evidence="3" type="ORF">NCLIV_039520</name>
</gene>
<feature type="region of interest" description="Disordered" evidence="2">
    <location>
        <begin position="294"/>
        <end position="330"/>
    </location>
</feature>
<feature type="compositionally biased region" description="Basic and acidic residues" evidence="2">
    <location>
        <begin position="916"/>
        <end position="931"/>
    </location>
</feature>
<feature type="region of interest" description="Disordered" evidence="2">
    <location>
        <begin position="823"/>
        <end position="971"/>
    </location>
</feature>
<reference evidence="5" key="3">
    <citation type="journal article" date="2012" name="PLoS Pathog.">
        <title>Comparative genomics of the apicomplexan parasites Toxoplasma gondii and Neospora caninum: Coccidia differing in host range and transmission strategy.</title>
        <authorList>
            <person name="Reid A.J."/>
            <person name="Vermont S.J."/>
            <person name="Cotton J.A."/>
            <person name="Harris D."/>
            <person name="Hill-Cawthorne G.A."/>
            <person name="Konen-Waisman S."/>
            <person name="Latham S.M."/>
            <person name="Mourier T."/>
            <person name="Norton R."/>
            <person name="Quail M.A."/>
            <person name="Sanders M."/>
            <person name="Shanmugam D."/>
            <person name="Sohal A."/>
            <person name="Wasmuth J.D."/>
            <person name="Brunk B."/>
            <person name="Grigg M.E."/>
            <person name="Howard J.C."/>
            <person name="Parkinson J."/>
            <person name="Roos D.S."/>
            <person name="Trees A.J."/>
            <person name="Berriman M."/>
            <person name="Pain A."/>
            <person name="Wastling J.M."/>
        </authorList>
    </citation>
    <scope>NUCLEOTIDE SEQUENCE [LARGE SCALE GENOMIC DNA]</scope>
    <source>
        <strain evidence="5">Liverpool</strain>
    </source>
</reference>
<dbReference type="GO" id="GO:0005730">
    <property type="term" value="C:nucleolus"/>
    <property type="evidence" value="ECO:0007669"/>
    <property type="project" value="TreeGrafter"/>
</dbReference>
<dbReference type="VEuPathDB" id="ToxoDB:NCLIV_039520"/>
<keyword evidence="5" id="KW-1185">Reference proteome</keyword>
<dbReference type="GO" id="GO:0030686">
    <property type="term" value="C:90S preribosome"/>
    <property type="evidence" value="ECO:0007669"/>
    <property type="project" value="TreeGrafter"/>
</dbReference>
<proteinExistence type="predicted"/>
<dbReference type="PANTHER" id="PTHR13102">
    <property type="entry name" value="NUCLEOLAR PROTEIN 9"/>
    <property type="match status" value="1"/>
</dbReference>
<dbReference type="OMA" id="PLWEERP"/>
<dbReference type="GO" id="GO:0000056">
    <property type="term" value="P:ribosomal small subunit export from nucleus"/>
    <property type="evidence" value="ECO:0007669"/>
    <property type="project" value="TreeGrafter"/>
</dbReference>
<dbReference type="InterPro" id="IPR016024">
    <property type="entry name" value="ARM-type_fold"/>
</dbReference>
<dbReference type="InterPro" id="IPR040000">
    <property type="entry name" value="NOP9"/>
</dbReference>
<evidence type="ECO:0000256" key="1">
    <source>
        <dbReference type="ARBA" id="ARBA00022737"/>
    </source>
</evidence>
<feature type="compositionally biased region" description="Basic residues" evidence="2">
    <location>
        <begin position="1"/>
        <end position="15"/>
    </location>
</feature>
<dbReference type="Proteomes" id="UP000007494">
    <property type="component" value="Chromosome IX"/>
</dbReference>
<feature type="compositionally biased region" description="Acidic residues" evidence="2">
    <location>
        <begin position="25"/>
        <end position="50"/>
    </location>
</feature>
<feature type="compositionally biased region" description="Basic and acidic residues" evidence="2">
    <location>
        <begin position="883"/>
        <end position="895"/>
    </location>
</feature>
<dbReference type="InterPro" id="IPR011989">
    <property type="entry name" value="ARM-like"/>
</dbReference>
<dbReference type="EMBL" id="LN714484">
    <property type="protein sequence ID" value="CEL68179.1"/>
    <property type="molecule type" value="Genomic_DNA"/>
</dbReference>
<dbReference type="Gene3D" id="1.25.10.10">
    <property type="entry name" value="Leucine-rich Repeat Variant"/>
    <property type="match status" value="2"/>
</dbReference>
<dbReference type="GO" id="GO:0000480">
    <property type="term" value="P:endonucleolytic cleavage in 5'-ETS of tricistronic rRNA transcript (SSU-rRNA, 5.8S rRNA, LSU-rRNA)"/>
    <property type="evidence" value="ECO:0007669"/>
    <property type="project" value="TreeGrafter"/>
</dbReference>
<sequence>MAKSKRRGGRRHKRVGTAATVPLLEEGEEEPFQEGSEDAEEEREDAEDDALSSSTRIAEKKVSKRKASAAERATDGDQAEADASLEESSSFGRARAEKEGKSKGGKRTADGYVEYLAHVKQVIDERAFKSDEEWETFVAATAEEIASKTPLALTDQRSSKVVEKILGLLAGFLSARDVRRDQKQSVHAFRLLLRKISGSAGQLAVHASGSHVLQTLFGALPCVLDAERRLKQAGDDEGSAQSVEDLALYSLHAIESEQGGWVSLMRHSSGSHVFRAVVRAAAGIYSLPSVDELGRRKPRKSRQETTESLPVLSQPGGTRHDSASDARGAPGAQLFPANESLLALLKQIAKDVAAALNANPYSLLFDVYASPALQLLLHVTASTPQFEQAKTRLLAAIFRLDTQAETRREEMMQLADALVDSPTGSRVLEVAALMLAPETFQVFFSSWMLKRINHLAQGRFGNFILQKLLASPLVQTAHVRQLVGALDFDACLASKTPAVLWRLSEACRRVRASQGEFAKRLFAALNLQNPKYLPFSWFSLLALAPPEALSPSLCFFGTPDDPAAEAEGEKKVHTLRHLSEMITPTGVSIVLSLLRFAPAAIQPLIAGFKKFVKILKRTSVSVRQWRGKELPPLWEERPVMLSLAIDAQGSRLLEGVVKTAAVSHSAARREDEGDEADGGRNAPFPPQAVQQLLKAFCGNYAQAALHPTGGFVVTTFYDAATVDVKRRIVRELLDVEEELREKNYAAYVKCEVHKFKQSEEGWTARQEKKSKTRELFRDLLAEDEGVEATDATVAEEAENDEQRAAAEAARAFIEGDAVASQLLGVETTKGEKKREKGKKRPPPSDSDEDVFGESGSPHSDARQATAPNINEDGRGKKHRRERTKRDEQGEKEKRKQPSSGAPAEASDAAKRKEKKRKDEKANASTHEDKTLEAALFFIEGTRSDLSKRQLAKRRKLEASKLADAGASVAVH</sequence>
<dbReference type="EMBL" id="FR823385">
    <property type="protein sequence ID" value="CBZ50877.1"/>
    <property type="molecule type" value="Genomic_DNA"/>
</dbReference>
<name>F0VB93_NEOCL</name>
<dbReference type="InterPro" id="IPR001313">
    <property type="entry name" value="Pumilio_RNA-bd_rpt"/>
</dbReference>
<evidence type="ECO:0000313" key="3">
    <source>
        <dbReference type="EMBL" id="CBZ50877.1"/>
    </source>
</evidence>
<evidence type="ECO:0000256" key="2">
    <source>
        <dbReference type="SAM" id="MobiDB-lite"/>
    </source>
</evidence>
<dbReference type="SUPFAM" id="SSF48371">
    <property type="entry name" value="ARM repeat"/>
    <property type="match status" value="1"/>
</dbReference>
<dbReference type="AlphaFoldDB" id="F0VB93"/>
<dbReference type="GO" id="GO:0030688">
    <property type="term" value="C:preribosome, small subunit precursor"/>
    <property type="evidence" value="ECO:0007669"/>
    <property type="project" value="TreeGrafter"/>
</dbReference>
<evidence type="ECO:0008006" key="6">
    <source>
        <dbReference type="Google" id="ProtNLM"/>
    </source>
</evidence>
<dbReference type="OrthoDB" id="392571at2759"/>
<reference evidence="3" key="1">
    <citation type="submission" date="2011-02" db="EMBL/GenBank/DDBJ databases">
        <authorList>
            <person name="Aslett M."/>
        </authorList>
    </citation>
    <scope>NUCLEOTIDE SEQUENCE</scope>
    <source>
        <strain evidence="3">Liverpool</strain>
    </source>
</reference>
<dbReference type="GeneID" id="13441909"/>
<dbReference type="GO" id="GO:0000447">
    <property type="term" value="P:endonucleolytic cleavage in ITS1 to separate SSU-rRNA from 5.8S rRNA and LSU-rRNA from tricistronic rRNA transcript (SSU-rRNA, 5.8S rRNA, LSU-rRNA)"/>
    <property type="evidence" value="ECO:0007669"/>
    <property type="project" value="TreeGrafter"/>
</dbReference>
<dbReference type="Pfam" id="PF22493">
    <property type="entry name" value="PUF_NOP9"/>
    <property type="match status" value="1"/>
</dbReference>
<accession>F0VB93</accession>
<dbReference type="SMR" id="F0VB93"/>
<dbReference type="RefSeq" id="XP_003880910.1">
    <property type="nucleotide sequence ID" value="XM_003880861.1"/>
</dbReference>
<dbReference type="InParanoid" id="F0VB93"/>
<dbReference type="PANTHER" id="PTHR13102:SF0">
    <property type="entry name" value="NUCLEOLAR PROTEIN 9"/>
    <property type="match status" value="1"/>
</dbReference>
<evidence type="ECO:0000313" key="4">
    <source>
        <dbReference type="EMBL" id="CEL68179.1"/>
    </source>
</evidence>
<feature type="region of interest" description="Disordered" evidence="2">
    <location>
        <begin position="1"/>
        <end position="107"/>
    </location>
</feature>